<comment type="caution">
    <text evidence="2">The sequence shown here is derived from an EMBL/GenBank/DDBJ whole genome shotgun (WGS) entry which is preliminary data.</text>
</comment>
<proteinExistence type="predicted"/>
<evidence type="ECO:0000313" key="2">
    <source>
        <dbReference type="EMBL" id="GIY26404.1"/>
    </source>
</evidence>
<gene>
    <name evidence="2" type="ORF">CEXT_135821</name>
</gene>
<keyword evidence="3" id="KW-1185">Reference proteome</keyword>
<dbReference type="Proteomes" id="UP001054945">
    <property type="component" value="Unassembled WGS sequence"/>
</dbReference>
<dbReference type="EMBL" id="BPLR01008678">
    <property type="protein sequence ID" value="GIY26404.1"/>
    <property type="molecule type" value="Genomic_DNA"/>
</dbReference>
<evidence type="ECO:0000256" key="1">
    <source>
        <dbReference type="SAM" id="MobiDB-lite"/>
    </source>
</evidence>
<sequence length="143" mass="15365">MPTLGFEPEACGTKGQSVSHLATRPAGSGKEEEEEELLPLNYNGGEWLEWIRCGSNLPIPVGGGLNLFFFPTGAVAGMDLIFIESSYSSWKWIESSNPNWRWMAGMIAYELNLSIPAGSGLNLPIPAGGELNLPIPTGGGWLE</sequence>
<name>A0AAV4RXL7_CAEEX</name>
<organism evidence="2 3">
    <name type="scientific">Caerostris extrusa</name>
    <name type="common">Bark spider</name>
    <name type="synonym">Caerostris bankana</name>
    <dbReference type="NCBI Taxonomy" id="172846"/>
    <lineage>
        <taxon>Eukaryota</taxon>
        <taxon>Metazoa</taxon>
        <taxon>Ecdysozoa</taxon>
        <taxon>Arthropoda</taxon>
        <taxon>Chelicerata</taxon>
        <taxon>Arachnida</taxon>
        <taxon>Araneae</taxon>
        <taxon>Araneomorphae</taxon>
        <taxon>Entelegynae</taxon>
        <taxon>Araneoidea</taxon>
        <taxon>Araneidae</taxon>
        <taxon>Caerostris</taxon>
    </lineage>
</organism>
<dbReference type="AlphaFoldDB" id="A0AAV4RXL7"/>
<protein>
    <submittedName>
        <fullName evidence="2">Uncharacterized protein</fullName>
    </submittedName>
</protein>
<reference evidence="2 3" key="1">
    <citation type="submission" date="2021-06" db="EMBL/GenBank/DDBJ databases">
        <title>Caerostris extrusa draft genome.</title>
        <authorList>
            <person name="Kono N."/>
            <person name="Arakawa K."/>
        </authorList>
    </citation>
    <scope>NUCLEOTIDE SEQUENCE [LARGE SCALE GENOMIC DNA]</scope>
</reference>
<accession>A0AAV4RXL7</accession>
<feature type="region of interest" description="Disordered" evidence="1">
    <location>
        <begin position="1"/>
        <end position="35"/>
    </location>
</feature>
<evidence type="ECO:0000313" key="3">
    <source>
        <dbReference type="Proteomes" id="UP001054945"/>
    </source>
</evidence>